<organism evidence="2 3">
    <name type="scientific">Acanthoscelides obtectus</name>
    <name type="common">Bean weevil</name>
    <name type="synonym">Bruchus obtectus</name>
    <dbReference type="NCBI Taxonomy" id="200917"/>
    <lineage>
        <taxon>Eukaryota</taxon>
        <taxon>Metazoa</taxon>
        <taxon>Ecdysozoa</taxon>
        <taxon>Arthropoda</taxon>
        <taxon>Hexapoda</taxon>
        <taxon>Insecta</taxon>
        <taxon>Pterygota</taxon>
        <taxon>Neoptera</taxon>
        <taxon>Endopterygota</taxon>
        <taxon>Coleoptera</taxon>
        <taxon>Polyphaga</taxon>
        <taxon>Cucujiformia</taxon>
        <taxon>Chrysomeloidea</taxon>
        <taxon>Chrysomelidae</taxon>
        <taxon>Bruchinae</taxon>
        <taxon>Bruchini</taxon>
        <taxon>Acanthoscelides</taxon>
    </lineage>
</organism>
<protein>
    <submittedName>
        <fullName evidence="2">Uncharacterized protein</fullName>
    </submittedName>
</protein>
<name>A0A9P0LST2_ACAOB</name>
<sequence>MVDFIDSGGEHFTINVLDARNIIHRVWQKVSKEIILNCFTHGGFLEIEDHFDPDDDLSLADEENSAGRRSSRPIFLIVKMQFVHIDDQVVTVEYLDDDAIVVAMSSAVDTGDDEEKENKDEESVGMELIPTPTTSEALRHIDSDRHFLPS</sequence>
<dbReference type="Proteomes" id="UP001152888">
    <property type="component" value="Unassembled WGS sequence"/>
</dbReference>
<reference evidence="2" key="1">
    <citation type="submission" date="2022-03" db="EMBL/GenBank/DDBJ databases">
        <authorList>
            <person name="Sayadi A."/>
        </authorList>
    </citation>
    <scope>NUCLEOTIDE SEQUENCE</scope>
</reference>
<proteinExistence type="predicted"/>
<dbReference type="AlphaFoldDB" id="A0A9P0LST2"/>
<accession>A0A9P0LST2</accession>
<evidence type="ECO:0000313" key="2">
    <source>
        <dbReference type="EMBL" id="CAH2000253.1"/>
    </source>
</evidence>
<gene>
    <name evidence="2" type="ORF">ACAOBT_LOCUS25437</name>
</gene>
<evidence type="ECO:0000256" key="1">
    <source>
        <dbReference type="SAM" id="MobiDB-lite"/>
    </source>
</evidence>
<dbReference type="OrthoDB" id="6774424at2759"/>
<keyword evidence="3" id="KW-1185">Reference proteome</keyword>
<evidence type="ECO:0000313" key="3">
    <source>
        <dbReference type="Proteomes" id="UP001152888"/>
    </source>
</evidence>
<feature type="region of interest" description="Disordered" evidence="1">
    <location>
        <begin position="107"/>
        <end position="142"/>
    </location>
</feature>
<dbReference type="EMBL" id="CAKOFQ010007396">
    <property type="protein sequence ID" value="CAH2000253.1"/>
    <property type="molecule type" value="Genomic_DNA"/>
</dbReference>
<comment type="caution">
    <text evidence="2">The sequence shown here is derived from an EMBL/GenBank/DDBJ whole genome shotgun (WGS) entry which is preliminary data.</text>
</comment>